<keyword evidence="13" id="KW-0326">Glycosidase</keyword>
<dbReference type="PANTHER" id="PTHR42697:SF1">
    <property type="entry name" value="ENDONUCLEASE 8"/>
    <property type="match status" value="1"/>
</dbReference>
<sequence length="157" mass="17909">MRLVDKNEKIKVENEYGINPLEAGFTKKIFLEIVSGKKRKIKTVLMEQGLIAGIGNIYADEICFKAGVRPDRSANSLSEAEKKRIHKECKNILKKAVKYKGTTFRDFRDGEGKRGGFSKFLKVYQREGRTCLKCRKEKIKKISVGGRGTRYCPVCQK</sequence>
<comment type="cofactor">
    <cofactor evidence="1">
        <name>Zn(2+)</name>
        <dbReference type="ChEBI" id="CHEBI:29105"/>
    </cofactor>
</comment>
<comment type="caution">
    <text evidence="17">The sequence shown here is derived from an EMBL/GenBank/DDBJ whole genome shotgun (WGS) entry which is preliminary data.</text>
</comment>
<dbReference type="InterPro" id="IPR010979">
    <property type="entry name" value="Ribosomal_uS13-like_H2TH"/>
</dbReference>
<evidence type="ECO:0000256" key="7">
    <source>
        <dbReference type="ARBA" id="ARBA00022801"/>
    </source>
</evidence>
<evidence type="ECO:0000256" key="2">
    <source>
        <dbReference type="ARBA" id="ARBA00009409"/>
    </source>
</evidence>
<dbReference type="Proteomes" id="UP000177587">
    <property type="component" value="Unassembled WGS sequence"/>
</dbReference>
<evidence type="ECO:0000256" key="1">
    <source>
        <dbReference type="ARBA" id="ARBA00001947"/>
    </source>
</evidence>
<evidence type="ECO:0000256" key="12">
    <source>
        <dbReference type="ARBA" id="ARBA00023268"/>
    </source>
</evidence>
<keyword evidence="8" id="KW-0862">Zinc</keyword>
<keyword evidence="4" id="KW-0479">Metal-binding</keyword>
<keyword evidence="5" id="KW-0227">DNA damage</keyword>
<dbReference type="SUPFAM" id="SSF57716">
    <property type="entry name" value="Glucocorticoid receptor-like (DNA-binding domain)"/>
    <property type="match status" value="1"/>
</dbReference>
<keyword evidence="9" id="KW-0238">DNA-binding</keyword>
<evidence type="ECO:0000256" key="9">
    <source>
        <dbReference type="ARBA" id="ARBA00023125"/>
    </source>
</evidence>
<keyword evidence="10" id="KW-0234">DNA repair</keyword>
<dbReference type="Pfam" id="PF06831">
    <property type="entry name" value="H2TH"/>
    <property type="match status" value="1"/>
</dbReference>
<comment type="catalytic activity">
    <reaction evidence="14">
        <text>2'-deoxyribonucleotide-(2'-deoxyribose 5'-phosphate)-2'-deoxyribonucleotide-DNA = a 3'-end 2'-deoxyribonucleotide-(2,3-dehydro-2,3-deoxyribose 5'-phosphate)-DNA + a 5'-end 5'-phospho-2'-deoxyribonucleoside-DNA + H(+)</text>
        <dbReference type="Rhea" id="RHEA:66592"/>
        <dbReference type="Rhea" id="RHEA-COMP:13180"/>
        <dbReference type="Rhea" id="RHEA-COMP:16897"/>
        <dbReference type="Rhea" id="RHEA-COMP:17067"/>
        <dbReference type="ChEBI" id="CHEBI:15378"/>
        <dbReference type="ChEBI" id="CHEBI:136412"/>
        <dbReference type="ChEBI" id="CHEBI:157695"/>
        <dbReference type="ChEBI" id="CHEBI:167181"/>
        <dbReference type="EC" id="4.2.99.18"/>
    </reaction>
</comment>
<dbReference type="GO" id="GO:0000703">
    <property type="term" value="F:oxidized pyrimidine nucleobase lesion DNA N-glycosylase activity"/>
    <property type="evidence" value="ECO:0007669"/>
    <property type="project" value="TreeGrafter"/>
</dbReference>
<keyword evidence="12" id="KW-0511">Multifunctional enzyme</keyword>
<evidence type="ECO:0000313" key="17">
    <source>
        <dbReference type="EMBL" id="OGZ04585.1"/>
    </source>
</evidence>
<dbReference type="PANTHER" id="PTHR42697">
    <property type="entry name" value="ENDONUCLEASE 8"/>
    <property type="match status" value="1"/>
</dbReference>
<comment type="similarity">
    <text evidence="2">Belongs to the FPG family.</text>
</comment>
<dbReference type="PROSITE" id="PS51066">
    <property type="entry name" value="ZF_FPG_2"/>
    <property type="match status" value="1"/>
</dbReference>
<keyword evidence="7" id="KW-0378">Hydrolase</keyword>
<dbReference type="FunFam" id="1.10.8.50:FF:000003">
    <property type="entry name" value="Formamidopyrimidine-DNA glycosylase"/>
    <property type="match status" value="1"/>
</dbReference>
<dbReference type="Gene3D" id="1.10.8.50">
    <property type="match status" value="1"/>
</dbReference>
<dbReference type="Pfam" id="PF06827">
    <property type="entry name" value="zf-FPG_IleRS"/>
    <property type="match status" value="1"/>
</dbReference>
<dbReference type="SUPFAM" id="SSF46946">
    <property type="entry name" value="S13-like H2TH domain"/>
    <property type="match status" value="1"/>
</dbReference>
<evidence type="ECO:0000256" key="10">
    <source>
        <dbReference type="ARBA" id="ARBA00023204"/>
    </source>
</evidence>
<dbReference type="GO" id="GO:0003684">
    <property type="term" value="F:damaged DNA binding"/>
    <property type="evidence" value="ECO:0007669"/>
    <property type="project" value="InterPro"/>
</dbReference>
<evidence type="ECO:0000256" key="3">
    <source>
        <dbReference type="ARBA" id="ARBA00012720"/>
    </source>
</evidence>
<dbReference type="EC" id="4.2.99.18" evidence="3"/>
<evidence type="ECO:0000256" key="14">
    <source>
        <dbReference type="ARBA" id="ARBA00044632"/>
    </source>
</evidence>
<organism evidence="17 18">
    <name type="scientific">Candidatus Liptonbacteria bacterium RIFOXYD1_FULL_36_11</name>
    <dbReference type="NCBI Taxonomy" id="1798656"/>
    <lineage>
        <taxon>Bacteria</taxon>
        <taxon>Candidatus Liptoniibacteriota</taxon>
    </lineage>
</organism>
<dbReference type="InterPro" id="IPR015886">
    <property type="entry name" value="H2TH_FPG"/>
</dbReference>
<evidence type="ECO:0000259" key="16">
    <source>
        <dbReference type="PROSITE" id="PS51066"/>
    </source>
</evidence>
<dbReference type="GO" id="GO:0008270">
    <property type="term" value="F:zinc ion binding"/>
    <property type="evidence" value="ECO:0007669"/>
    <property type="project" value="UniProtKB-KW"/>
</dbReference>
<evidence type="ECO:0000256" key="5">
    <source>
        <dbReference type="ARBA" id="ARBA00022763"/>
    </source>
</evidence>
<dbReference type="InterPro" id="IPR000214">
    <property type="entry name" value="Znf_DNA_glyclase/AP_lyase"/>
</dbReference>
<dbReference type="GO" id="GO:0006284">
    <property type="term" value="P:base-excision repair"/>
    <property type="evidence" value="ECO:0007669"/>
    <property type="project" value="InterPro"/>
</dbReference>
<dbReference type="SMART" id="SM01232">
    <property type="entry name" value="H2TH"/>
    <property type="match status" value="1"/>
</dbReference>
<evidence type="ECO:0000256" key="8">
    <source>
        <dbReference type="ARBA" id="ARBA00022833"/>
    </source>
</evidence>
<feature type="domain" description="FPG-type" evidence="16">
    <location>
        <begin position="122"/>
        <end position="157"/>
    </location>
</feature>
<evidence type="ECO:0000256" key="11">
    <source>
        <dbReference type="ARBA" id="ARBA00023239"/>
    </source>
</evidence>
<keyword evidence="6 15" id="KW-0863">Zinc-finger</keyword>
<evidence type="ECO:0000256" key="4">
    <source>
        <dbReference type="ARBA" id="ARBA00022723"/>
    </source>
</evidence>
<evidence type="ECO:0000256" key="6">
    <source>
        <dbReference type="ARBA" id="ARBA00022771"/>
    </source>
</evidence>
<dbReference type="InterPro" id="IPR010663">
    <property type="entry name" value="Znf_FPG/IleRS"/>
</dbReference>
<name>A0A1G2CT64_9BACT</name>
<proteinExistence type="inferred from homology"/>
<gene>
    <name evidence="17" type="ORF">A2604_01590</name>
</gene>
<reference evidence="17 18" key="1">
    <citation type="journal article" date="2016" name="Nat. Commun.">
        <title>Thousands of microbial genomes shed light on interconnected biogeochemical processes in an aquifer system.</title>
        <authorList>
            <person name="Anantharaman K."/>
            <person name="Brown C.T."/>
            <person name="Hug L.A."/>
            <person name="Sharon I."/>
            <person name="Castelle C.J."/>
            <person name="Probst A.J."/>
            <person name="Thomas B.C."/>
            <person name="Singh A."/>
            <person name="Wilkins M.J."/>
            <person name="Karaoz U."/>
            <person name="Brodie E.L."/>
            <person name="Williams K.H."/>
            <person name="Hubbard S.S."/>
            <person name="Banfield J.F."/>
        </authorList>
    </citation>
    <scope>NUCLEOTIDE SEQUENCE [LARGE SCALE GENOMIC DNA]</scope>
</reference>
<evidence type="ECO:0000313" key="18">
    <source>
        <dbReference type="Proteomes" id="UP000177587"/>
    </source>
</evidence>
<dbReference type="GO" id="GO:0140078">
    <property type="term" value="F:class I DNA-(apurinic or apyrimidinic site) endonuclease activity"/>
    <property type="evidence" value="ECO:0007669"/>
    <property type="project" value="UniProtKB-EC"/>
</dbReference>
<protein>
    <recommendedName>
        <fullName evidence="3">DNA-(apurinic or apyrimidinic site) lyase</fullName>
        <ecNumber evidence="3">4.2.99.18</ecNumber>
    </recommendedName>
</protein>
<keyword evidence="11" id="KW-0456">Lyase</keyword>
<evidence type="ECO:0000256" key="13">
    <source>
        <dbReference type="ARBA" id="ARBA00023295"/>
    </source>
</evidence>
<accession>A0A1G2CT64</accession>
<evidence type="ECO:0000256" key="15">
    <source>
        <dbReference type="PROSITE-ProRule" id="PRU00391"/>
    </source>
</evidence>
<dbReference type="EMBL" id="MHLG01000002">
    <property type="protein sequence ID" value="OGZ04585.1"/>
    <property type="molecule type" value="Genomic_DNA"/>
</dbReference>
<dbReference type="STRING" id="1798656.A2604_01590"/>
<dbReference type="AlphaFoldDB" id="A0A1G2CT64"/>